<protein>
    <recommendedName>
        <fullName evidence="3">Flagellar protein FliS</fullName>
    </recommendedName>
</protein>
<proteinExistence type="predicted"/>
<dbReference type="AlphaFoldDB" id="A0A1X7FZI2"/>
<sequence>MQDRNQADIYVSIYQAMNLAADEPTLPRGAHGALARGIDRLRAEDATPRMIGQAEAAYVAIHRLEWALMTGDDRAATCARSALSDMAGAWLADAPVSRFS</sequence>
<reference evidence="2" key="1">
    <citation type="submission" date="2017-04" db="EMBL/GenBank/DDBJ databases">
        <authorList>
            <person name="Varghese N."/>
            <person name="Submissions S."/>
        </authorList>
    </citation>
    <scope>NUCLEOTIDE SEQUENCE [LARGE SCALE GENOMIC DNA]</scope>
    <source>
        <strain evidence="2">Dd16</strain>
    </source>
</reference>
<evidence type="ECO:0000313" key="1">
    <source>
        <dbReference type="EMBL" id="SMF61528.1"/>
    </source>
</evidence>
<dbReference type="Proteomes" id="UP000192934">
    <property type="component" value="Chromosome I"/>
</dbReference>
<dbReference type="STRING" id="941907.SAMN06295910_0518"/>
<gene>
    <name evidence="1" type="ORF">SAMN06295910_0518</name>
</gene>
<name>A0A1X7FZI2_9SPHN</name>
<evidence type="ECO:0000313" key="2">
    <source>
        <dbReference type="Proteomes" id="UP000192934"/>
    </source>
</evidence>
<dbReference type="EMBL" id="LT840185">
    <property type="protein sequence ID" value="SMF61528.1"/>
    <property type="molecule type" value="Genomic_DNA"/>
</dbReference>
<dbReference type="RefSeq" id="WP_085217384.1">
    <property type="nucleotide sequence ID" value="NZ_LT840185.1"/>
</dbReference>
<evidence type="ECO:0008006" key="3">
    <source>
        <dbReference type="Google" id="ProtNLM"/>
    </source>
</evidence>
<accession>A0A1X7FZI2</accession>
<keyword evidence="2" id="KW-1185">Reference proteome</keyword>
<organism evidence="1 2">
    <name type="scientific">Allosphingosinicella indica</name>
    <dbReference type="NCBI Taxonomy" id="941907"/>
    <lineage>
        <taxon>Bacteria</taxon>
        <taxon>Pseudomonadati</taxon>
        <taxon>Pseudomonadota</taxon>
        <taxon>Alphaproteobacteria</taxon>
        <taxon>Sphingomonadales</taxon>
        <taxon>Sphingomonadaceae</taxon>
        <taxon>Allosphingosinicella</taxon>
    </lineage>
</organism>